<dbReference type="InterPro" id="IPR021903">
    <property type="entry name" value="DUF3515"/>
</dbReference>
<evidence type="ECO:0000313" key="4">
    <source>
        <dbReference type="Proteomes" id="UP000237983"/>
    </source>
</evidence>
<evidence type="ECO:0000313" key="3">
    <source>
        <dbReference type="EMBL" id="PRY69879.1"/>
    </source>
</evidence>
<feature type="signal peptide" evidence="2">
    <location>
        <begin position="1"/>
        <end position="24"/>
    </location>
</feature>
<dbReference type="OrthoDB" id="4331648at2"/>
<dbReference type="EMBL" id="PVTL01000001">
    <property type="protein sequence ID" value="PRY69879.1"/>
    <property type="molecule type" value="Genomic_DNA"/>
</dbReference>
<keyword evidence="4" id="KW-1185">Reference proteome</keyword>
<dbReference type="AlphaFoldDB" id="A0A2T0VI19"/>
<protein>
    <submittedName>
        <fullName evidence="3">Uncharacterized protein DUF3515</fullName>
    </submittedName>
</protein>
<feature type="region of interest" description="Disordered" evidence="1">
    <location>
        <begin position="153"/>
        <end position="172"/>
    </location>
</feature>
<dbReference type="Proteomes" id="UP000237983">
    <property type="component" value="Unassembled WGS sequence"/>
</dbReference>
<organism evidence="3 4">
    <name type="scientific">Glaciihabitans tibetensis</name>
    <dbReference type="NCBI Taxonomy" id="1266600"/>
    <lineage>
        <taxon>Bacteria</taxon>
        <taxon>Bacillati</taxon>
        <taxon>Actinomycetota</taxon>
        <taxon>Actinomycetes</taxon>
        <taxon>Micrococcales</taxon>
        <taxon>Microbacteriaceae</taxon>
        <taxon>Glaciihabitans</taxon>
    </lineage>
</organism>
<feature type="chain" id="PRO_5039432487" evidence="2">
    <location>
        <begin position="25"/>
        <end position="172"/>
    </location>
</feature>
<reference evidence="3 4" key="1">
    <citation type="submission" date="2018-03" db="EMBL/GenBank/DDBJ databases">
        <title>Genomic Encyclopedia of Type Strains, Phase III (KMG-III): the genomes of soil and plant-associated and newly described type strains.</title>
        <authorList>
            <person name="Whitman W."/>
        </authorList>
    </citation>
    <scope>NUCLEOTIDE SEQUENCE [LARGE SCALE GENOMIC DNA]</scope>
    <source>
        <strain evidence="3 4">CGMCC 1.12484</strain>
    </source>
</reference>
<dbReference type="Pfam" id="PF12028">
    <property type="entry name" value="DUF3515"/>
    <property type="match status" value="1"/>
</dbReference>
<dbReference type="PROSITE" id="PS51257">
    <property type="entry name" value="PROKAR_LIPOPROTEIN"/>
    <property type="match status" value="1"/>
</dbReference>
<gene>
    <name evidence="3" type="ORF">B0I08_1011</name>
</gene>
<accession>A0A2T0VI19</accession>
<sequence>MRATLRLTALAVLALGLLTGCSQTVPLTPATDAANPECAEVTTRLPEYVAELGQRDTNAQATSAWGSPADVLLYCGVAVPDPTASLTCVTVDGIDWLRDPEDDPNFTFITYGRDPAIAVVVNSENVSGSTALTDLSAAVSIIPSERACVTPDEILEGGSPVDAPTETETETP</sequence>
<keyword evidence="2" id="KW-0732">Signal</keyword>
<evidence type="ECO:0000256" key="2">
    <source>
        <dbReference type="SAM" id="SignalP"/>
    </source>
</evidence>
<proteinExistence type="predicted"/>
<dbReference type="RefSeq" id="WP_106208599.1">
    <property type="nucleotide sequence ID" value="NZ_PVTL01000001.1"/>
</dbReference>
<name>A0A2T0VI19_9MICO</name>
<evidence type="ECO:0000256" key="1">
    <source>
        <dbReference type="SAM" id="MobiDB-lite"/>
    </source>
</evidence>
<comment type="caution">
    <text evidence="3">The sequence shown here is derived from an EMBL/GenBank/DDBJ whole genome shotgun (WGS) entry which is preliminary data.</text>
</comment>